<evidence type="ECO:0000256" key="3">
    <source>
        <dbReference type="ARBA" id="ARBA00022692"/>
    </source>
</evidence>
<feature type="domain" description="MacB-like periplasmic core" evidence="8">
    <location>
        <begin position="427"/>
        <end position="632"/>
    </location>
</feature>
<proteinExistence type="predicted"/>
<comment type="subcellular location">
    <subcellularLocation>
        <location evidence="1">Cell membrane</location>
        <topology evidence="1">Multi-pass membrane protein</topology>
    </subcellularLocation>
</comment>
<feature type="transmembrane region" description="Helical" evidence="6">
    <location>
        <begin position="669"/>
        <end position="690"/>
    </location>
</feature>
<dbReference type="Pfam" id="PF12704">
    <property type="entry name" value="MacB_PCD"/>
    <property type="match status" value="2"/>
</dbReference>
<feature type="transmembrane region" description="Helical" evidence="6">
    <location>
        <begin position="749"/>
        <end position="770"/>
    </location>
</feature>
<dbReference type="InterPro" id="IPR050250">
    <property type="entry name" value="Macrolide_Exporter_MacB"/>
</dbReference>
<keyword evidence="3 6" id="KW-0812">Transmembrane</keyword>
<feature type="transmembrane region" description="Helical" evidence="6">
    <location>
        <begin position="324"/>
        <end position="351"/>
    </location>
</feature>
<evidence type="ECO:0000259" key="7">
    <source>
        <dbReference type="Pfam" id="PF02687"/>
    </source>
</evidence>
<protein>
    <submittedName>
        <fullName evidence="9">ABC transporter permease</fullName>
    </submittedName>
</protein>
<keyword evidence="4 6" id="KW-1133">Transmembrane helix</keyword>
<dbReference type="Pfam" id="PF02687">
    <property type="entry name" value="FtsX"/>
    <property type="match status" value="2"/>
</dbReference>
<organism evidence="9 10">
    <name type="scientific">Chitinophaga hostae</name>
    <dbReference type="NCBI Taxonomy" id="2831022"/>
    <lineage>
        <taxon>Bacteria</taxon>
        <taxon>Pseudomonadati</taxon>
        <taxon>Bacteroidota</taxon>
        <taxon>Chitinophagia</taxon>
        <taxon>Chitinophagales</taxon>
        <taxon>Chitinophagaceae</taxon>
        <taxon>Chitinophaga</taxon>
    </lineage>
</organism>
<gene>
    <name evidence="9" type="ORF">KE626_31480</name>
</gene>
<keyword evidence="10" id="KW-1185">Reference proteome</keyword>
<evidence type="ECO:0000256" key="2">
    <source>
        <dbReference type="ARBA" id="ARBA00022475"/>
    </source>
</evidence>
<name>A0ABS5J9X5_9BACT</name>
<reference evidence="9 10" key="1">
    <citation type="submission" date="2021-04" db="EMBL/GenBank/DDBJ databases">
        <title>Chitinophaga sp. nov., isolated from the rhizosphere soil.</title>
        <authorList>
            <person name="He S."/>
        </authorList>
    </citation>
    <scope>NUCLEOTIDE SEQUENCE [LARGE SCALE GENOMIC DNA]</scope>
    <source>
        <strain evidence="9 10">2R12</strain>
    </source>
</reference>
<keyword evidence="2" id="KW-1003">Cell membrane</keyword>
<feature type="domain" description="ABC3 transporter permease C-terminal" evidence="7">
    <location>
        <begin position="669"/>
        <end position="782"/>
    </location>
</feature>
<dbReference type="Proteomes" id="UP000676386">
    <property type="component" value="Unassembled WGS sequence"/>
</dbReference>
<evidence type="ECO:0000313" key="9">
    <source>
        <dbReference type="EMBL" id="MBS0031896.1"/>
    </source>
</evidence>
<dbReference type="InterPro" id="IPR025857">
    <property type="entry name" value="MacB_PCD"/>
</dbReference>
<feature type="domain" description="MacB-like periplasmic core" evidence="8">
    <location>
        <begin position="20"/>
        <end position="237"/>
    </location>
</feature>
<evidence type="ECO:0000256" key="5">
    <source>
        <dbReference type="ARBA" id="ARBA00023136"/>
    </source>
</evidence>
<feature type="transmembrane region" description="Helical" evidence="6">
    <location>
        <begin position="718"/>
        <end position="737"/>
    </location>
</feature>
<evidence type="ECO:0000256" key="1">
    <source>
        <dbReference type="ARBA" id="ARBA00004651"/>
    </source>
</evidence>
<feature type="domain" description="ABC3 transporter permease C-terminal" evidence="7">
    <location>
        <begin position="283"/>
        <end position="399"/>
    </location>
</feature>
<feature type="transmembrane region" description="Helical" evidence="6">
    <location>
        <begin position="277"/>
        <end position="299"/>
    </location>
</feature>
<accession>A0ABS5J9X5</accession>
<dbReference type="PANTHER" id="PTHR30572">
    <property type="entry name" value="MEMBRANE COMPONENT OF TRANSPORTER-RELATED"/>
    <property type="match status" value="1"/>
</dbReference>
<evidence type="ECO:0000259" key="8">
    <source>
        <dbReference type="Pfam" id="PF12704"/>
    </source>
</evidence>
<sequence>MFRNYVKITLRTLWKNKTYSFLNIFGLAIGLTCTAVIFLWIEDEVTFDKMHAKRDRIYQVMENWEYDGVRTFSSTPSPMAAAMKAELPGIRQTCRASEGLTNAVFSIGDKTLYAGGMYADSSLFDIFTLPFIAGNAANAFPQLYSIVITEKTAKNFFGDTKNVIGKTVMVDNKQPYVVTGVIKDIPENSSIRFDWVAPYEIYFRENPYLKNWGANSVSTYAELAPNADLAAINRQLQHFIKDHAPDAISHAFLFSMKDWRLRGRFENGVQSGGRIEYVHLFSLIAWIILFIACINFMNLATARSEKRAKEVGIRKVMGAGKSKLVIQFISEALFMSLLAAVIAVVVLFLVLPGFNALVDKNLTVGLNNPAHIGWLLLITVVCGVVAGSYPSLYLSSFNPVFVLKGIKIKTGNATFIRKGLVVAQFSISIILIICTAIIYQQIQHVKSRNLGFNKNNLISMPIKGNMVQNFPAIKNALLATGTVQNVALADHTTIYGGNNTNDISWEGKPATDKILISQRLIGPEYISTSGMEIVSGNDFKPVAASNGMDVLITQSLEKLMGKGSAVGKTLLTPHGDSVIRSRVAGVVKDYVYGNMYGAPDPVVFYCIPEAANLLYVRMNTGNDNEAAIAKIGEVMKQYNPAYPFSYRFVDDQFNAMFENETLMQQLSRLFASLAIVISCLGLFGLAAYTAERRTKEIGIRKTLGASVAGITRLLSADFLKLVGIAALIAFPVAWYTMDQWLEKYPYRVSIQFWVFAVAGLAAMIIALLTVSFQSIKAALMNPVKSLKAE</sequence>
<keyword evidence="5 6" id="KW-0472">Membrane</keyword>
<dbReference type="InterPro" id="IPR003838">
    <property type="entry name" value="ABC3_permease_C"/>
</dbReference>
<evidence type="ECO:0000313" key="10">
    <source>
        <dbReference type="Proteomes" id="UP000676386"/>
    </source>
</evidence>
<feature type="transmembrane region" description="Helical" evidence="6">
    <location>
        <begin position="21"/>
        <end position="41"/>
    </location>
</feature>
<evidence type="ECO:0000256" key="4">
    <source>
        <dbReference type="ARBA" id="ARBA00022989"/>
    </source>
</evidence>
<evidence type="ECO:0000256" key="6">
    <source>
        <dbReference type="SAM" id="Phobius"/>
    </source>
</evidence>
<dbReference type="PANTHER" id="PTHR30572:SF18">
    <property type="entry name" value="ABC-TYPE MACROLIDE FAMILY EXPORT SYSTEM PERMEASE COMPONENT 2"/>
    <property type="match status" value="1"/>
</dbReference>
<feature type="transmembrane region" description="Helical" evidence="6">
    <location>
        <begin position="371"/>
        <end position="394"/>
    </location>
</feature>
<comment type="caution">
    <text evidence="9">The sequence shown here is derived from an EMBL/GenBank/DDBJ whole genome shotgun (WGS) entry which is preliminary data.</text>
</comment>
<dbReference type="EMBL" id="JAGTXB010000026">
    <property type="protein sequence ID" value="MBS0031896.1"/>
    <property type="molecule type" value="Genomic_DNA"/>
</dbReference>
<feature type="transmembrane region" description="Helical" evidence="6">
    <location>
        <begin position="415"/>
        <end position="439"/>
    </location>
</feature>